<accession>A0ACB7Y520</accession>
<protein>
    <submittedName>
        <fullName evidence="1">Uncharacterized protein</fullName>
    </submittedName>
</protein>
<proteinExistence type="predicted"/>
<evidence type="ECO:0000313" key="1">
    <source>
        <dbReference type="EMBL" id="KAH7848426.1"/>
    </source>
</evidence>
<keyword evidence="2" id="KW-1185">Reference proteome</keyword>
<dbReference type="Proteomes" id="UP000828048">
    <property type="component" value="Chromosome 7"/>
</dbReference>
<reference evidence="1 2" key="1">
    <citation type="journal article" date="2021" name="Hortic Res">
        <title>High-quality reference genome and annotation aids understanding of berry development for evergreen blueberry (Vaccinium darrowii).</title>
        <authorList>
            <person name="Yu J."/>
            <person name="Hulse-Kemp A.M."/>
            <person name="Babiker E."/>
            <person name="Staton M."/>
        </authorList>
    </citation>
    <scope>NUCLEOTIDE SEQUENCE [LARGE SCALE GENOMIC DNA]</scope>
    <source>
        <strain evidence="2">cv. NJ 8807/NJ 8810</strain>
        <tissue evidence="1">Young leaf</tissue>
    </source>
</reference>
<sequence>MMSVRKIHISAAATSTNHNVTNDNFGEDTINSGKCSKGSGTSARGRRLLKVEEEKRKREYDRQQYPAWAKVLEDACKDDEELRHVLGDSIGNPELMVERVKERVRRKGRDFTKSKTGSVLAFKVSFRDFNPVGSYIWFQLYGSPSDRDVDLLGHVIQAWYVMGRLGAYNSFNLQLANASMEYNPLYDSDKGSKVMPSSFHDISDVEFQDNWGRVWVDLGTTDFFSIDVLLNCLTVLNSEYLGIQQVVFGGRRMADRAQVNRIRETSSIKLNHIASQIANNVAAAVEATNSLPSSFWVLTFHYNRINPKYMVTLRFLFDVMTFEGEIHLLHSKSNQKITKQGRNLINLYKENAYLFTEAKVELQEKLMDEEAKNIPRLEKYIGHRHELTLVLEGSYGGPFICCDCDEQGSGSAYQCIECGLKMGEAQKSFDMEEGTLEIGMEYRTVSGVAGPLVILDKVKGPKYQEIVNIRLGDGTIRRGQVLEVDGDKAVVQVFEGTSGIDIKYTTVQFTGEVLKTPVSLDMLGRIFNGSGKPIDNGPPILPEAYLDISGSSINPSERTYPEEMIQTGISTIDVMNSIARGQKIPLFSAAGLPHNEIAAQICRQAGLVKRLEKSDNLMEMEGGEEDNFAIVFAAMGVNMETAQFFKRDFEENGSMERVTLFLNLANDPTIERIITPRIALTTAEYLAYECGKHVLVILTDMSSYADALREVSAAREEVPGRRGYPGYMYTDLATIYERAGRIEGRKGSITQIPILTMPNDDITHPTPDLTGYITEGQIYIDRQLHNRQIYPPINVLPSLSRLMKSAIGEGMTRRDHADVSNQLYANYAIGKDVQAMKAVVGEEALSSEDLLYLEFLDKFERKFVAQGAYDTRNIFQSLDLAWTLLRIFPRELLHRIPAKTLDQFYSRDATN</sequence>
<name>A0ACB7Y520_9ERIC</name>
<evidence type="ECO:0000313" key="2">
    <source>
        <dbReference type="Proteomes" id="UP000828048"/>
    </source>
</evidence>
<dbReference type="EMBL" id="CM037157">
    <property type="protein sequence ID" value="KAH7848426.1"/>
    <property type="molecule type" value="Genomic_DNA"/>
</dbReference>
<gene>
    <name evidence="1" type="ORF">Vadar_002644</name>
</gene>
<organism evidence="1 2">
    <name type="scientific">Vaccinium darrowii</name>
    <dbReference type="NCBI Taxonomy" id="229202"/>
    <lineage>
        <taxon>Eukaryota</taxon>
        <taxon>Viridiplantae</taxon>
        <taxon>Streptophyta</taxon>
        <taxon>Embryophyta</taxon>
        <taxon>Tracheophyta</taxon>
        <taxon>Spermatophyta</taxon>
        <taxon>Magnoliopsida</taxon>
        <taxon>eudicotyledons</taxon>
        <taxon>Gunneridae</taxon>
        <taxon>Pentapetalae</taxon>
        <taxon>asterids</taxon>
        <taxon>Ericales</taxon>
        <taxon>Ericaceae</taxon>
        <taxon>Vaccinioideae</taxon>
        <taxon>Vaccinieae</taxon>
        <taxon>Vaccinium</taxon>
    </lineage>
</organism>
<comment type="caution">
    <text evidence="1">The sequence shown here is derived from an EMBL/GenBank/DDBJ whole genome shotgun (WGS) entry which is preliminary data.</text>
</comment>